<dbReference type="PANTHER" id="PTHR33744">
    <property type="entry name" value="CARBOHYDRATE DIACID REGULATOR"/>
    <property type="match status" value="1"/>
</dbReference>
<accession>A0A1I2QPS6</accession>
<dbReference type="PANTHER" id="PTHR33744:SF15">
    <property type="entry name" value="CARBOHYDRATE DIACID REGULATOR"/>
    <property type="match status" value="1"/>
</dbReference>
<sequence length="443" mass="50390">MLAEYLQENKNDVLSYAKHQDSRLSKNTVYQQLIDTLLAGNGAAEIIEDIYKETNRRVLFVTPGGEVMFYAGYPQPPELEWPGPFAPEQADRSACPALGWKKTIARVDSTRFECFMVAVKQQHAVMAYLLVAADTPNSGDQFGELLQASSHVLALALDREKMILSVERKYKAQFLLDLLWHQDQPRHKQELASRVWGRDLTRPHLVFIATCSPGQLWDQRHFTKMLIGNLEQLAVKNFIHLLHQDRHVILFEPPGGNVQTAVNFMRNVYKQTCIRLPKGVRLVVACQSVSRQEYNLAQGYREASYAFELGLASNESSAFVIFDELGIYGLLYDWCGNRSITSQMNSFLGHNLGVLKNYDQLHKTDLYNSLVNYLENNCNLVLTAGKLYIHPNTLRYRIKKIESLLKIDLSRLECVVEIALAFKIEQVKKWLLSNQGDASACSS</sequence>
<keyword evidence="3" id="KW-1185">Reference proteome</keyword>
<dbReference type="InterPro" id="IPR025736">
    <property type="entry name" value="PucR_C-HTH_dom"/>
</dbReference>
<proteinExistence type="predicted"/>
<evidence type="ECO:0000313" key="3">
    <source>
        <dbReference type="Proteomes" id="UP000199337"/>
    </source>
</evidence>
<dbReference type="InterPro" id="IPR042070">
    <property type="entry name" value="PucR_C-HTH_sf"/>
</dbReference>
<dbReference type="InterPro" id="IPR051448">
    <property type="entry name" value="CdaR-like_regulators"/>
</dbReference>
<dbReference type="EMBL" id="FOOX01000003">
    <property type="protein sequence ID" value="SFG28257.1"/>
    <property type="molecule type" value="Genomic_DNA"/>
</dbReference>
<gene>
    <name evidence="2" type="ORF">SAMN05660649_01261</name>
</gene>
<reference evidence="3" key="1">
    <citation type="submission" date="2016-10" db="EMBL/GenBank/DDBJ databases">
        <authorList>
            <person name="Varghese N."/>
            <person name="Submissions S."/>
        </authorList>
    </citation>
    <scope>NUCLEOTIDE SEQUENCE [LARGE SCALE GENOMIC DNA]</scope>
    <source>
        <strain evidence="3">DSM 17038</strain>
    </source>
</reference>
<evidence type="ECO:0000259" key="1">
    <source>
        <dbReference type="Pfam" id="PF13556"/>
    </source>
</evidence>
<dbReference type="Gene3D" id="1.10.10.2840">
    <property type="entry name" value="PucR C-terminal helix-turn-helix domain"/>
    <property type="match status" value="1"/>
</dbReference>
<organism evidence="2 3">
    <name type="scientific">Desulfotruncus arcticus DSM 17038</name>
    <dbReference type="NCBI Taxonomy" id="1121424"/>
    <lineage>
        <taxon>Bacteria</taxon>
        <taxon>Bacillati</taxon>
        <taxon>Bacillota</taxon>
        <taxon>Clostridia</taxon>
        <taxon>Eubacteriales</taxon>
        <taxon>Desulfallaceae</taxon>
        <taxon>Desulfotruncus</taxon>
    </lineage>
</organism>
<dbReference type="OrthoDB" id="143422at2"/>
<feature type="domain" description="PucR C-terminal helix-turn-helix" evidence="1">
    <location>
        <begin position="367"/>
        <end position="424"/>
    </location>
</feature>
<evidence type="ECO:0000313" key="2">
    <source>
        <dbReference type="EMBL" id="SFG28257.1"/>
    </source>
</evidence>
<dbReference type="STRING" id="341036.SAMN05660649_01261"/>
<dbReference type="AlphaFoldDB" id="A0A1I2QPS6"/>
<protein>
    <submittedName>
        <fullName evidence="2">PucR C-terminal helix-turn-helix domain-containing protein</fullName>
    </submittedName>
</protein>
<dbReference type="RefSeq" id="WP_092469771.1">
    <property type="nucleotide sequence ID" value="NZ_FOOX01000003.1"/>
</dbReference>
<dbReference type="Proteomes" id="UP000199337">
    <property type="component" value="Unassembled WGS sequence"/>
</dbReference>
<name>A0A1I2QPS6_9FIRM</name>
<dbReference type="Pfam" id="PF13556">
    <property type="entry name" value="HTH_30"/>
    <property type="match status" value="1"/>
</dbReference>